<protein>
    <recommendedName>
        <fullName evidence="2">Hydrogenase maturation protease</fullName>
    </recommendedName>
</protein>
<dbReference type="GO" id="GO:0004175">
    <property type="term" value="F:endopeptidase activity"/>
    <property type="evidence" value="ECO:0007669"/>
    <property type="project" value="TreeGrafter"/>
</dbReference>
<dbReference type="InterPro" id="IPR023430">
    <property type="entry name" value="Pept_HybD-like_dom_sf"/>
</dbReference>
<dbReference type="Pfam" id="PF01750">
    <property type="entry name" value="HycI"/>
    <property type="match status" value="1"/>
</dbReference>
<dbReference type="PANTHER" id="PTHR30302">
    <property type="entry name" value="HYDROGENASE 1 MATURATION PROTEASE"/>
    <property type="match status" value="1"/>
</dbReference>
<evidence type="ECO:0008006" key="2">
    <source>
        <dbReference type="Google" id="ProtNLM"/>
    </source>
</evidence>
<organism evidence="1">
    <name type="scientific">marine sediment metagenome</name>
    <dbReference type="NCBI Taxonomy" id="412755"/>
    <lineage>
        <taxon>unclassified sequences</taxon>
        <taxon>metagenomes</taxon>
        <taxon>ecological metagenomes</taxon>
    </lineage>
</organism>
<dbReference type="GO" id="GO:0016485">
    <property type="term" value="P:protein processing"/>
    <property type="evidence" value="ECO:0007669"/>
    <property type="project" value="TreeGrafter"/>
</dbReference>
<reference evidence="1" key="1">
    <citation type="journal article" date="2015" name="Nature">
        <title>Complex archaea that bridge the gap between prokaryotes and eukaryotes.</title>
        <authorList>
            <person name="Spang A."/>
            <person name="Saw J.H."/>
            <person name="Jorgensen S.L."/>
            <person name="Zaremba-Niedzwiedzka K."/>
            <person name="Martijn J."/>
            <person name="Lind A.E."/>
            <person name="van Eijk R."/>
            <person name="Schleper C."/>
            <person name="Guy L."/>
            <person name="Ettema T.J."/>
        </authorList>
    </citation>
    <scope>NUCLEOTIDE SEQUENCE</scope>
</reference>
<name>A0A0F9UYZ9_9ZZZZ</name>
<dbReference type="Gene3D" id="3.40.50.1450">
    <property type="entry name" value="HybD-like"/>
    <property type="match status" value="1"/>
</dbReference>
<accession>A0A0F9UYZ9</accession>
<dbReference type="GO" id="GO:0008047">
    <property type="term" value="F:enzyme activator activity"/>
    <property type="evidence" value="ECO:0007669"/>
    <property type="project" value="InterPro"/>
</dbReference>
<gene>
    <name evidence="1" type="ORF">LCGC14_0162190</name>
</gene>
<dbReference type="NCBIfam" id="TIGR00072">
    <property type="entry name" value="hydrog_prot"/>
    <property type="match status" value="1"/>
</dbReference>
<sequence length="182" mass="19355">MTPRSHTPAREGITVRRSIYVLTPDDLYALLRPLLTSAAVIVCIGSELHGDDAAGVIIGRELTDQVPWPILKAGLAPESFVVKIANYRPDTVILIDAVDFGGRAGEVILVDVDRIVGVAAGTHGPSLMPFVEALQLMHRCDLVVLGIQPLETRVGDDLSPPVRQAVSRVVGAIHALADDDGS</sequence>
<evidence type="ECO:0000313" key="1">
    <source>
        <dbReference type="EMBL" id="KKN96969.1"/>
    </source>
</evidence>
<dbReference type="EMBL" id="LAZR01000061">
    <property type="protein sequence ID" value="KKN96969.1"/>
    <property type="molecule type" value="Genomic_DNA"/>
</dbReference>
<dbReference type="InterPro" id="IPR000671">
    <property type="entry name" value="Peptidase_A31"/>
</dbReference>
<dbReference type="PANTHER" id="PTHR30302:SF7">
    <property type="entry name" value="F420-NONREDUCING HYDROGENASE II"/>
    <property type="match status" value="1"/>
</dbReference>
<dbReference type="AlphaFoldDB" id="A0A0F9UYZ9"/>
<comment type="caution">
    <text evidence="1">The sequence shown here is derived from an EMBL/GenBank/DDBJ whole genome shotgun (WGS) entry which is preliminary data.</text>
</comment>
<proteinExistence type="predicted"/>
<dbReference type="SUPFAM" id="SSF53163">
    <property type="entry name" value="HybD-like"/>
    <property type="match status" value="1"/>
</dbReference>